<gene>
    <name evidence="1" type="ORF">HMPREF9455_00243</name>
</gene>
<organism evidence="1 2">
    <name type="scientific">Dysgonomonas gadei ATCC BAA-286</name>
    <dbReference type="NCBI Taxonomy" id="742766"/>
    <lineage>
        <taxon>Bacteria</taxon>
        <taxon>Pseudomonadati</taxon>
        <taxon>Bacteroidota</taxon>
        <taxon>Bacteroidia</taxon>
        <taxon>Bacteroidales</taxon>
        <taxon>Dysgonomonadaceae</taxon>
        <taxon>Dysgonomonas</taxon>
    </lineage>
</organism>
<dbReference type="OrthoDB" id="7058586at2"/>
<dbReference type="Proteomes" id="UP000004913">
    <property type="component" value="Unassembled WGS sequence"/>
</dbReference>
<dbReference type="HOGENOM" id="CLU_116730_1_0_10"/>
<proteinExistence type="predicted"/>
<dbReference type="Pfam" id="PF11066">
    <property type="entry name" value="DUF2867"/>
    <property type="match status" value="1"/>
</dbReference>
<accession>F5IT26</accession>
<dbReference type="AlphaFoldDB" id="F5IT26"/>
<dbReference type="eggNOG" id="ENOG5032YG3">
    <property type="taxonomic scope" value="Bacteria"/>
</dbReference>
<name>F5IT26_9BACT</name>
<reference evidence="1 2" key="1">
    <citation type="submission" date="2011-04" db="EMBL/GenBank/DDBJ databases">
        <title>The Genome Sequence of Dysgonomonas gadei ATCC BAA-286.</title>
        <authorList>
            <consortium name="The Broad Institute Genome Sequencing Platform"/>
            <person name="Earl A."/>
            <person name="Ward D."/>
            <person name="Feldgarden M."/>
            <person name="Gevers D."/>
            <person name="Pudlo N."/>
            <person name="Martens E."/>
            <person name="Allen-Vercoe E."/>
            <person name="Young S.K."/>
            <person name="Zeng Q."/>
            <person name="Gargeya S."/>
            <person name="Fitzgerald M."/>
            <person name="Haas B."/>
            <person name="Abouelleil A."/>
            <person name="Alvarado L."/>
            <person name="Arachchi H.M."/>
            <person name="Berlin A."/>
            <person name="Brown A."/>
            <person name="Chapman S.B."/>
            <person name="Chen Z."/>
            <person name="Dunbar C."/>
            <person name="Freedman E."/>
            <person name="Gearin G."/>
            <person name="Gellesch M."/>
            <person name="Goldberg J."/>
            <person name="Griggs A."/>
            <person name="Gujja S."/>
            <person name="Heiman D."/>
            <person name="Howarth C."/>
            <person name="Larson L."/>
            <person name="Lui A."/>
            <person name="MacDonald P.J.P."/>
            <person name="Mehta T."/>
            <person name="Montmayeur A."/>
            <person name="Murphy C."/>
            <person name="Neiman D."/>
            <person name="Pearson M."/>
            <person name="Priest M."/>
            <person name="Roberts A."/>
            <person name="Saif S."/>
            <person name="Shea T."/>
            <person name="Shenoy N."/>
            <person name="Sisk P."/>
            <person name="Stolte C."/>
            <person name="Sykes S."/>
            <person name="Yandava C."/>
            <person name="Wortman J."/>
            <person name="Nusbaum C."/>
            <person name="Birren B."/>
        </authorList>
    </citation>
    <scope>NUCLEOTIDE SEQUENCE [LARGE SCALE GENOMIC DNA]</scope>
    <source>
        <strain evidence="1 2">ATCC BAA-286</strain>
    </source>
</reference>
<evidence type="ECO:0000313" key="1">
    <source>
        <dbReference type="EMBL" id="EGJ99819.1"/>
    </source>
</evidence>
<dbReference type="InterPro" id="IPR021295">
    <property type="entry name" value="DUF2867"/>
</dbReference>
<keyword evidence="2" id="KW-1185">Reference proteome</keyword>
<dbReference type="STRING" id="742766.HMPREF9455_00243"/>
<protein>
    <recommendedName>
        <fullName evidence="3">DUF2867 domain-containing protein</fullName>
    </recommendedName>
</protein>
<dbReference type="EMBL" id="ADLV01000005">
    <property type="protein sequence ID" value="EGJ99819.1"/>
    <property type="molecule type" value="Genomic_DNA"/>
</dbReference>
<dbReference type="RefSeq" id="WP_006797745.1">
    <property type="nucleotide sequence ID" value="NZ_GL891979.1"/>
</dbReference>
<evidence type="ECO:0000313" key="2">
    <source>
        <dbReference type="Proteomes" id="UP000004913"/>
    </source>
</evidence>
<sequence length="175" mass="20451">MIVTQKKNVPQKALVNKYLPVNYTDIFECTIKNASRITADNIQVAFWTVNPKWLENLFRIRNTLVKPFGLKGDENRNTEEIERCIREGGNYGLMSVPDKSENETVLYLSDKHLSAHLSVYIEYEANKQIISVITLVKFHNWLGYTYFYAICPFHHIVVRKMLKHAVKTCIRKDIK</sequence>
<evidence type="ECO:0008006" key="3">
    <source>
        <dbReference type="Google" id="ProtNLM"/>
    </source>
</evidence>
<comment type="caution">
    <text evidence="1">The sequence shown here is derived from an EMBL/GenBank/DDBJ whole genome shotgun (WGS) entry which is preliminary data.</text>
</comment>